<dbReference type="AlphaFoldDB" id="A0A3Q3N9Y0"/>
<keyword evidence="3 6" id="KW-1133">Transmembrane helix</keyword>
<dbReference type="Pfam" id="PF00610">
    <property type="entry name" value="DEP"/>
    <property type="match status" value="1"/>
</dbReference>
<dbReference type="PANTHER" id="PTHR22829:SF5">
    <property type="entry name" value="INTEGRAL MEMBRANE PROTEIN GPR155"/>
    <property type="match status" value="1"/>
</dbReference>
<feature type="transmembrane region" description="Helical" evidence="6">
    <location>
        <begin position="340"/>
        <end position="364"/>
    </location>
</feature>
<protein>
    <submittedName>
        <fullName evidence="8">G protein-coupled receptor 155b</fullName>
    </submittedName>
</protein>
<evidence type="ECO:0000313" key="8">
    <source>
        <dbReference type="Ensembl" id="ENSMAMP00000033257.1"/>
    </source>
</evidence>
<evidence type="ECO:0000256" key="2">
    <source>
        <dbReference type="ARBA" id="ARBA00022692"/>
    </source>
</evidence>
<dbReference type="PANTHER" id="PTHR22829">
    <property type="entry name" value="DEP DOMAIN PROTEIN"/>
    <property type="match status" value="1"/>
</dbReference>
<dbReference type="Gene3D" id="1.20.1070.10">
    <property type="entry name" value="Rhodopsin 7-helix transmembrane proteins"/>
    <property type="match status" value="1"/>
</dbReference>
<evidence type="ECO:0000256" key="5">
    <source>
        <dbReference type="SAM" id="MobiDB-lite"/>
    </source>
</evidence>
<feature type="domain" description="DEP" evidence="7">
    <location>
        <begin position="873"/>
        <end position="929"/>
    </location>
</feature>
<dbReference type="GeneTree" id="ENSGT00390000004153"/>
<dbReference type="SMART" id="SM00049">
    <property type="entry name" value="DEP"/>
    <property type="match status" value="1"/>
</dbReference>
<feature type="transmembrane region" description="Helical" evidence="6">
    <location>
        <begin position="440"/>
        <end position="466"/>
    </location>
</feature>
<evidence type="ECO:0000256" key="1">
    <source>
        <dbReference type="ARBA" id="ARBA00004141"/>
    </source>
</evidence>
<feature type="transmembrane region" description="Helical" evidence="6">
    <location>
        <begin position="201"/>
        <end position="224"/>
    </location>
</feature>
<comment type="subcellular location">
    <subcellularLocation>
        <location evidence="1">Membrane</location>
        <topology evidence="1">Multi-pass membrane protein</topology>
    </subcellularLocation>
</comment>
<accession>A0A3Q3N9Y0</accession>
<keyword evidence="9" id="KW-1185">Reference proteome</keyword>
<evidence type="ECO:0000256" key="4">
    <source>
        <dbReference type="ARBA" id="ARBA00023136"/>
    </source>
</evidence>
<dbReference type="Proteomes" id="UP000261640">
    <property type="component" value="Unplaced"/>
</dbReference>
<dbReference type="Pfam" id="PF03547">
    <property type="entry name" value="Mem_trans"/>
    <property type="match status" value="1"/>
</dbReference>
<name>A0A3Q3N9Y0_9TELE</name>
<keyword evidence="4 6" id="KW-0472">Membrane</keyword>
<evidence type="ECO:0000259" key="7">
    <source>
        <dbReference type="PROSITE" id="PS50186"/>
    </source>
</evidence>
<dbReference type="SUPFAM" id="SSF46785">
    <property type="entry name" value="Winged helix' DNA-binding domain"/>
    <property type="match status" value="1"/>
</dbReference>
<feature type="transmembrane region" description="Helical" evidence="6">
    <location>
        <begin position="236"/>
        <end position="257"/>
    </location>
</feature>
<feature type="region of interest" description="Disordered" evidence="5">
    <location>
        <begin position="561"/>
        <end position="587"/>
    </location>
</feature>
<dbReference type="InParanoid" id="A0A3Q3N9Y0"/>
<feature type="transmembrane region" description="Helical" evidence="6">
    <location>
        <begin position="650"/>
        <end position="671"/>
    </location>
</feature>
<dbReference type="RefSeq" id="XP_026165022.1">
    <property type="nucleotide sequence ID" value="XM_026309237.1"/>
</dbReference>
<dbReference type="CTD" id="100005567"/>
<dbReference type="OrthoDB" id="2133778at2759"/>
<proteinExistence type="predicted"/>
<dbReference type="GO" id="GO:0004930">
    <property type="term" value="F:G protein-coupled receptor activity"/>
    <property type="evidence" value="ECO:0007669"/>
    <property type="project" value="InterPro"/>
</dbReference>
<dbReference type="InterPro" id="IPR000591">
    <property type="entry name" value="DEP_dom"/>
</dbReference>
<organism evidence="8 9">
    <name type="scientific">Mastacembelus armatus</name>
    <name type="common">zig-zag eel</name>
    <dbReference type="NCBI Taxonomy" id="205130"/>
    <lineage>
        <taxon>Eukaryota</taxon>
        <taxon>Metazoa</taxon>
        <taxon>Chordata</taxon>
        <taxon>Craniata</taxon>
        <taxon>Vertebrata</taxon>
        <taxon>Euteleostomi</taxon>
        <taxon>Actinopterygii</taxon>
        <taxon>Neopterygii</taxon>
        <taxon>Teleostei</taxon>
        <taxon>Neoteleostei</taxon>
        <taxon>Acanthomorphata</taxon>
        <taxon>Anabantaria</taxon>
        <taxon>Synbranchiformes</taxon>
        <taxon>Mastacembelidae</taxon>
        <taxon>Mastacembelus</taxon>
    </lineage>
</organism>
<feature type="transmembrane region" description="Helical" evidence="6">
    <location>
        <begin position="157"/>
        <end position="180"/>
    </location>
</feature>
<dbReference type="InterPro" id="IPR036390">
    <property type="entry name" value="WH_DNA-bd_sf"/>
</dbReference>
<feature type="transmembrane region" description="Helical" evidence="6">
    <location>
        <begin position="310"/>
        <end position="328"/>
    </location>
</feature>
<sequence>METSNSYVLMHGKNISHNTAVASGAGPHMSIDKLFPALLECFGIVLCGYIAGRADVITESQAKGLGNFVSKFALPALLFKNMVLLDFGDVIWAFLWSVLVAKVTVFVLVCVLTLMVASPESRYSKAGLYAIFATQSNDFALGYPIVDALYQSTYPEYLQYIYLVAPVSLMLLNPIGFALCEVQRWRQSSSQQHSTLGIMGVVVLQVLKNPIVFMVIVGIISHFALAQKIPAVLSEFIDGLANSFGGTALFYLGLTMVGQLRKLTRDTGVALILLITAKLLVMPLVCKDMVDILDVGVNSTSANHTSLSNFAFLYGVFPTAPSVAIYAGHYNMELEVVTSGMVISTFLSAPIMYVSAWLLTIPLMDPAPLVTELENVSFNISIVSLVALVWTIMVMLLSRKFNRLPHLFALNLCLAQFLVCVSMILWNFLVKQQDNLLGKILTFTLLYGSLYSTYIWTGLIPLCLALTKRDDLLRLRPGVFMIFGWGVPFLVLGGLLTLGERTDTVDSAFFYGRAQIISTAVVLAVSLVLGAISLMGLSQGGTEQTGYQALSRAAVTGVSNELRTPGGLEDQTQATDSPAISINSDHHNLSPVQNIPDMIASTQWERTNSTGHSGALCDGQQQSSSSAEQPLNLPPPGLHTSDDNQTVRHVLLCLLLIVCLLANLSSCLWWLFNQDPGRLYLELQFFCAVANYGQGFLSFGIFGLDKHLIILPFRRRLLGLWQNRDSEDLSPSSVPEEVRLTCTQFVRYHKDQCVQDIVHTHRFVETGHMEDENGVLRHATSHQPHYLYPHQDHQEQLHQDQENLHHIPQTHEPAESCLHPSQPQLDPENEHQSPSANPDNQEEQFSQLQSNQHVRASNSLDTHNHPQSHLDGVFRGSDLVDWLVERGLCAGRAEAQLYGIRLQQGGVIDHLTGQYSFRDIPTLLYRFIQTRDCPRT</sequence>
<reference evidence="8" key="2">
    <citation type="submission" date="2025-09" db="UniProtKB">
        <authorList>
            <consortium name="Ensembl"/>
        </authorList>
    </citation>
    <scope>IDENTIFICATION</scope>
</reference>
<dbReference type="InterPro" id="IPR000832">
    <property type="entry name" value="GPCR_2_secretin-like"/>
</dbReference>
<dbReference type="FunCoup" id="A0A3Q3N9Y0">
    <property type="interactions" value="39"/>
</dbReference>
<evidence type="ECO:0000256" key="6">
    <source>
        <dbReference type="SAM" id="Phobius"/>
    </source>
</evidence>
<feature type="compositionally biased region" description="Polar residues" evidence="5">
    <location>
        <begin position="619"/>
        <end position="629"/>
    </location>
</feature>
<feature type="transmembrane region" description="Helical" evidence="6">
    <location>
        <begin position="126"/>
        <end position="145"/>
    </location>
</feature>
<dbReference type="GO" id="GO:0016020">
    <property type="term" value="C:membrane"/>
    <property type="evidence" value="ECO:0007669"/>
    <property type="project" value="UniProtKB-SubCell"/>
</dbReference>
<dbReference type="Ensembl" id="ENSMAMT00000034116.2">
    <property type="protein sequence ID" value="ENSMAMP00000033257.1"/>
    <property type="gene ID" value="ENSMAMG00000022372.2"/>
</dbReference>
<dbReference type="GO" id="GO:0030514">
    <property type="term" value="P:negative regulation of BMP signaling pathway"/>
    <property type="evidence" value="ECO:0007669"/>
    <property type="project" value="TreeGrafter"/>
</dbReference>
<evidence type="ECO:0000313" key="9">
    <source>
        <dbReference type="Proteomes" id="UP000261640"/>
    </source>
</evidence>
<feature type="transmembrane region" description="Helical" evidence="6">
    <location>
        <begin position="408"/>
        <end position="428"/>
    </location>
</feature>
<dbReference type="PROSITE" id="PS50186">
    <property type="entry name" value="DEP"/>
    <property type="match status" value="1"/>
</dbReference>
<keyword evidence="2 6" id="KW-0812">Transmembrane</keyword>
<dbReference type="InterPro" id="IPR004776">
    <property type="entry name" value="Mem_transp_PIN-like"/>
</dbReference>
<feature type="compositionally biased region" description="Polar residues" evidence="5">
    <location>
        <begin position="832"/>
        <end position="867"/>
    </location>
</feature>
<dbReference type="InterPro" id="IPR036388">
    <property type="entry name" value="WH-like_DNA-bd_sf"/>
</dbReference>
<feature type="region of interest" description="Disordered" evidence="5">
    <location>
        <begin position="812"/>
        <end position="871"/>
    </location>
</feature>
<dbReference type="GeneID" id="113131687"/>
<feature type="transmembrane region" description="Helical" evidence="6">
    <location>
        <begin position="516"/>
        <end position="537"/>
    </location>
</feature>
<feature type="transmembrane region" description="Helical" evidence="6">
    <location>
        <begin position="376"/>
        <end position="396"/>
    </location>
</feature>
<feature type="compositionally biased region" description="Polar residues" evidence="5">
    <location>
        <begin position="570"/>
        <end position="583"/>
    </location>
</feature>
<feature type="transmembrane region" description="Helical" evidence="6">
    <location>
        <begin position="683"/>
        <end position="704"/>
    </location>
</feature>
<dbReference type="Gene3D" id="1.10.10.10">
    <property type="entry name" value="Winged helix-like DNA-binding domain superfamily/Winged helix DNA-binding domain"/>
    <property type="match status" value="1"/>
</dbReference>
<reference evidence="8" key="1">
    <citation type="submission" date="2025-08" db="UniProtKB">
        <authorList>
            <consortium name="Ensembl"/>
        </authorList>
    </citation>
    <scope>IDENTIFICATION</scope>
</reference>
<feature type="transmembrane region" description="Helical" evidence="6">
    <location>
        <begin position="478"/>
        <end position="496"/>
    </location>
</feature>
<feature type="transmembrane region" description="Helical" evidence="6">
    <location>
        <begin position="90"/>
        <end position="114"/>
    </location>
</feature>
<feature type="transmembrane region" description="Helical" evidence="6">
    <location>
        <begin position="269"/>
        <end position="290"/>
    </location>
</feature>
<dbReference type="InterPro" id="IPR051832">
    <property type="entry name" value="mTOR-Rac_regulators"/>
</dbReference>
<evidence type="ECO:0000256" key="3">
    <source>
        <dbReference type="ARBA" id="ARBA00022989"/>
    </source>
</evidence>
<dbReference type="GO" id="GO:0035556">
    <property type="term" value="P:intracellular signal transduction"/>
    <property type="evidence" value="ECO:0007669"/>
    <property type="project" value="InterPro"/>
</dbReference>
<feature type="region of interest" description="Disordered" evidence="5">
    <location>
        <begin position="608"/>
        <end position="640"/>
    </location>
</feature>
<dbReference type="Pfam" id="PF00002">
    <property type="entry name" value="7tm_2"/>
    <property type="match status" value="1"/>
</dbReference>
<dbReference type="GO" id="GO:0055085">
    <property type="term" value="P:transmembrane transport"/>
    <property type="evidence" value="ECO:0007669"/>
    <property type="project" value="InterPro"/>
</dbReference>